<dbReference type="InterPro" id="IPR017946">
    <property type="entry name" value="PLC-like_Pdiesterase_TIM-brl"/>
</dbReference>
<dbReference type="Gene3D" id="3.20.20.190">
    <property type="entry name" value="Phosphatidylinositol (PI) phosphodiesterase"/>
    <property type="match status" value="1"/>
</dbReference>
<organism evidence="1 2">
    <name type="scientific">Photobacterium jeanii</name>
    <dbReference type="NCBI Taxonomy" id="858640"/>
    <lineage>
        <taxon>Bacteria</taxon>
        <taxon>Pseudomonadati</taxon>
        <taxon>Pseudomonadota</taxon>
        <taxon>Gammaproteobacteria</taxon>
        <taxon>Vibrionales</taxon>
        <taxon>Vibrionaceae</taxon>
        <taxon>Photobacterium</taxon>
    </lineage>
</organism>
<evidence type="ECO:0000313" key="2">
    <source>
        <dbReference type="Proteomes" id="UP000078503"/>
    </source>
</evidence>
<dbReference type="Proteomes" id="UP000078503">
    <property type="component" value="Unassembled WGS sequence"/>
</dbReference>
<gene>
    <name evidence="1" type="ORF">A3K86_02655</name>
</gene>
<reference evidence="1 2" key="1">
    <citation type="submission" date="2016-03" db="EMBL/GenBank/DDBJ databases">
        <title>Photobacterium proteolyticum sp. nov. a protease producing bacterium isolated from ocean sediments of Laizhou Bay.</title>
        <authorList>
            <person name="Li Y."/>
        </authorList>
    </citation>
    <scope>NUCLEOTIDE SEQUENCE [LARGE SCALE GENOMIC DNA]</scope>
    <source>
        <strain evidence="1 2">R-40508</strain>
    </source>
</reference>
<dbReference type="RefSeq" id="WP_068327289.1">
    <property type="nucleotide sequence ID" value="NZ_LVHF01000012.1"/>
</dbReference>
<keyword evidence="2" id="KW-1185">Reference proteome</keyword>
<dbReference type="STRING" id="858640.A3K86_02655"/>
<dbReference type="AlphaFoldDB" id="A0A178KKD7"/>
<dbReference type="PANTHER" id="PTHR13593:SF113">
    <property type="entry name" value="SI:DKEY-266F7.9"/>
    <property type="match status" value="1"/>
</dbReference>
<protein>
    <recommendedName>
        <fullName evidence="3">Phosphatidylinositol diacylglycerol-lyase</fullName>
    </recommendedName>
</protein>
<dbReference type="OrthoDB" id="2079904at2"/>
<dbReference type="Gene3D" id="2.80.10.50">
    <property type="match status" value="1"/>
</dbReference>
<dbReference type="PROSITE" id="PS50007">
    <property type="entry name" value="PIPLC_X_DOMAIN"/>
    <property type="match status" value="1"/>
</dbReference>
<dbReference type="SUPFAM" id="SSF50370">
    <property type="entry name" value="Ricin B-like lectins"/>
    <property type="match status" value="1"/>
</dbReference>
<dbReference type="SUPFAM" id="SSF51695">
    <property type="entry name" value="PLC-like phosphodiesterases"/>
    <property type="match status" value="1"/>
</dbReference>
<dbReference type="GO" id="GO:0006629">
    <property type="term" value="P:lipid metabolic process"/>
    <property type="evidence" value="ECO:0007669"/>
    <property type="project" value="InterPro"/>
</dbReference>
<proteinExistence type="predicted"/>
<dbReference type="GO" id="GO:0008081">
    <property type="term" value="F:phosphoric diester hydrolase activity"/>
    <property type="evidence" value="ECO:0007669"/>
    <property type="project" value="InterPro"/>
</dbReference>
<evidence type="ECO:0008006" key="3">
    <source>
        <dbReference type="Google" id="ProtNLM"/>
    </source>
</evidence>
<dbReference type="InterPro" id="IPR035992">
    <property type="entry name" value="Ricin_B-like_lectins"/>
</dbReference>
<dbReference type="EMBL" id="LVHF01000012">
    <property type="protein sequence ID" value="OAN17838.1"/>
    <property type="molecule type" value="Genomic_DNA"/>
</dbReference>
<sequence>MSLPKLCSLQNADNKKYRCNHATKLASDYAPPQCLFELLPYGNETYAIKNVDNGEFYQNHIRSLASSVKGDGQLWTIVPATEAEGTFTIQNVENGEYMTSHAGQLHKGTPGASEHWVIESRGEAKPDFKASFYGFLKNQSNNEYRCNHASQLKDKPVVPNCLTKFIQYDDGTVAIQNQDNYEFFQSSILTMTDRVTSDEQKWRLIEVDSEEGNTFYVKNVQNEEYMTRKASQLHAGKPGKDEVWVIEPFDCAQTSSWMSSNAALLGNKPLSEICLPASHDSGTYKRTYHTRYGTQAVTKTQIFDIQMQLMQGARKLDLRPALWNGDFYTAHYTDISESSDLAATFKVGFQGAAGVALSEALEQVAAFIENNQGELVILKFSHFIDWAKRDDRKDNGLSAEQSRLFISMVRDVLGAHLITGDATNLSSLTVNELLSKGNVIALMPNGFEGIDSKAGIWASDQLPGEGGYSNTNVLENMVVNQEKKLTSHSHDNKPFMMNISWQLTLDTNNCISGATLGTPTILSYAQKANAALSPTLSEWLVHGVINGTYYPNTLQTDICYEAQTQAVALSLAVTRKVDRLLHERQETLPA</sequence>
<accession>A0A178KKD7</accession>
<dbReference type="InterPro" id="IPR051057">
    <property type="entry name" value="PI-PLC_domain"/>
</dbReference>
<comment type="caution">
    <text evidence="1">The sequence shown here is derived from an EMBL/GenBank/DDBJ whole genome shotgun (WGS) entry which is preliminary data.</text>
</comment>
<evidence type="ECO:0000313" key="1">
    <source>
        <dbReference type="EMBL" id="OAN17838.1"/>
    </source>
</evidence>
<name>A0A178KKD7_9GAMM</name>
<dbReference type="PANTHER" id="PTHR13593">
    <property type="match status" value="1"/>
</dbReference>